<sequence length="347" mass="39586">MWGSLSSCIRRHKKKLLFLGGVIGGITIMNTYLKRKFTEWEANRTNELCNQIKRSNHYESTMVTCDSVFMSCVAKIRQIVTKTLDVDEIVTQVKTNPPNKIQLWEQLKVYVFTQALGEMYAQCLLCMLLKVQMSILSGYVFTTHGNNTNPTEQQQKYMSRIEDFMLNGINTVLNCVKRVVRENIKSIPLHQKLKLQDVENIIRSIQNSILENGDAFLQETTGYIMPAGSSNDVNDEFLDNICFETKDVIECPDFSHVFQVCIESGVSSLMDRLSECYVFLSDDTQTFVNPHDFSTPLAKLIPIMHKVFCEHKPAEQGSFVHTLLQLEPLNSFTANIYEAFSQKCPGS</sequence>
<accession>A0AAV4M8V5</accession>
<name>A0AAV4M8V5_9ARAC</name>
<keyword evidence="6" id="KW-0812">Transmembrane</keyword>
<evidence type="ECO:0000256" key="4">
    <source>
        <dbReference type="ARBA" id="ARBA00025338"/>
    </source>
</evidence>
<dbReference type="PANTHER" id="PTHR28080">
    <property type="entry name" value="PEROXISOMAL BIOGENESIS FACTOR 3"/>
    <property type="match status" value="1"/>
</dbReference>
<dbReference type="EMBL" id="BPLQ01000202">
    <property type="protein sequence ID" value="GIX68798.1"/>
    <property type="molecule type" value="Genomic_DNA"/>
</dbReference>
<feature type="transmembrane region" description="Helical" evidence="6">
    <location>
        <begin position="16"/>
        <end position="33"/>
    </location>
</feature>
<dbReference type="GO" id="GO:0030674">
    <property type="term" value="F:protein-macromolecule adaptor activity"/>
    <property type="evidence" value="ECO:0007669"/>
    <property type="project" value="TreeGrafter"/>
</dbReference>
<evidence type="ECO:0000256" key="6">
    <source>
        <dbReference type="SAM" id="Phobius"/>
    </source>
</evidence>
<keyword evidence="8" id="KW-1185">Reference proteome</keyword>
<dbReference type="Proteomes" id="UP001054837">
    <property type="component" value="Unassembled WGS sequence"/>
</dbReference>
<dbReference type="InterPro" id="IPR006966">
    <property type="entry name" value="Peroxin-3"/>
</dbReference>
<dbReference type="GO" id="GO:0005778">
    <property type="term" value="C:peroxisomal membrane"/>
    <property type="evidence" value="ECO:0007669"/>
    <property type="project" value="InterPro"/>
</dbReference>
<organism evidence="7 8">
    <name type="scientific">Caerostris darwini</name>
    <dbReference type="NCBI Taxonomy" id="1538125"/>
    <lineage>
        <taxon>Eukaryota</taxon>
        <taxon>Metazoa</taxon>
        <taxon>Ecdysozoa</taxon>
        <taxon>Arthropoda</taxon>
        <taxon>Chelicerata</taxon>
        <taxon>Arachnida</taxon>
        <taxon>Araneae</taxon>
        <taxon>Araneomorphae</taxon>
        <taxon>Entelegynae</taxon>
        <taxon>Araneoidea</taxon>
        <taxon>Araneidae</taxon>
        <taxon>Caerostris</taxon>
    </lineage>
</organism>
<dbReference type="AlphaFoldDB" id="A0AAV4M8V5"/>
<proteinExistence type="predicted"/>
<protein>
    <recommendedName>
        <fullName evidence="2">Peroxisomal biogenesis factor 3</fullName>
    </recommendedName>
    <alternativeName>
        <fullName evidence="5">Peroxisomal assembly protein PEX3</fullName>
    </alternativeName>
</protein>
<evidence type="ECO:0000256" key="5">
    <source>
        <dbReference type="ARBA" id="ARBA00029630"/>
    </source>
</evidence>
<keyword evidence="6" id="KW-1133">Transmembrane helix</keyword>
<comment type="caution">
    <text evidence="7">The sequence shown here is derived from an EMBL/GenBank/DDBJ whole genome shotgun (WGS) entry which is preliminary data.</text>
</comment>
<reference evidence="7 8" key="1">
    <citation type="submission" date="2021-06" db="EMBL/GenBank/DDBJ databases">
        <title>Caerostris darwini draft genome.</title>
        <authorList>
            <person name="Kono N."/>
            <person name="Arakawa K."/>
        </authorList>
    </citation>
    <scope>NUCLEOTIDE SEQUENCE [LARGE SCALE GENOMIC DNA]</scope>
</reference>
<keyword evidence="6" id="KW-0472">Membrane</keyword>
<keyword evidence="3" id="KW-0962">Peroxisome biogenesis</keyword>
<comment type="subunit">
    <text evidence="1">Interacts with PEX19.</text>
</comment>
<dbReference type="GO" id="GO:0045046">
    <property type="term" value="P:protein import into peroxisome membrane"/>
    <property type="evidence" value="ECO:0007669"/>
    <property type="project" value="TreeGrafter"/>
</dbReference>
<evidence type="ECO:0000313" key="8">
    <source>
        <dbReference type="Proteomes" id="UP001054837"/>
    </source>
</evidence>
<evidence type="ECO:0000313" key="7">
    <source>
        <dbReference type="EMBL" id="GIX68798.1"/>
    </source>
</evidence>
<evidence type="ECO:0000256" key="2">
    <source>
        <dbReference type="ARBA" id="ARBA00014294"/>
    </source>
</evidence>
<evidence type="ECO:0000256" key="3">
    <source>
        <dbReference type="ARBA" id="ARBA00022593"/>
    </source>
</evidence>
<dbReference type="Pfam" id="PF04882">
    <property type="entry name" value="Peroxin-3"/>
    <property type="match status" value="2"/>
</dbReference>
<dbReference type="PANTHER" id="PTHR28080:SF1">
    <property type="entry name" value="PEROXISOMAL BIOGENESIS FACTOR 3"/>
    <property type="match status" value="1"/>
</dbReference>
<evidence type="ECO:0000256" key="1">
    <source>
        <dbReference type="ARBA" id="ARBA00011494"/>
    </source>
</evidence>
<gene>
    <name evidence="7" type="primary">PEX3</name>
    <name evidence="7" type="ORF">CDAR_121011</name>
</gene>
<comment type="function">
    <text evidence="4">Involved in peroxisome biosynthesis and integrity. Assembles membrane vesicles before the matrix proteins are translocated. As a docking factor for PEX19, is necessary for the import of peroxisomal membrane proteins in the peroxisomes.</text>
</comment>